<evidence type="ECO:0000313" key="6">
    <source>
        <dbReference type="Proteomes" id="UP001476798"/>
    </source>
</evidence>
<evidence type="ECO:0000256" key="1">
    <source>
        <dbReference type="SAM" id="MobiDB-lite"/>
    </source>
</evidence>
<feature type="domain" description="Vacuolar protein sorting-associated protein 13 VPS13 adaptor binding" evidence="4">
    <location>
        <begin position="504"/>
        <end position="679"/>
    </location>
</feature>
<comment type="caution">
    <text evidence="5">The sequence shown here is derived from an EMBL/GenBank/DDBJ whole genome shotgun (WGS) entry which is preliminary data.</text>
</comment>
<feature type="region of interest" description="Disordered" evidence="1">
    <location>
        <begin position="25"/>
        <end position="69"/>
    </location>
</feature>
<dbReference type="InterPro" id="IPR056747">
    <property type="entry name" value="VPS13-like_M"/>
</dbReference>
<evidence type="ECO:0000313" key="5">
    <source>
        <dbReference type="EMBL" id="MEQ2157612.1"/>
    </source>
</evidence>
<accession>A0ABV0MF23</accession>
<organism evidence="5 6">
    <name type="scientific">Goodea atripinnis</name>
    <dbReference type="NCBI Taxonomy" id="208336"/>
    <lineage>
        <taxon>Eukaryota</taxon>
        <taxon>Metazoa</taxon>
        <taxon>Chordata</taxon>
        <taxon>Craniata</taxon>
        <taxon>Vertebrata</taxon>
        <taxon>Euteleostomi</taxon>
        <taxon>Actinopterygii</taxon>
        <taxon>Neopterygii</taxon>
        <taxon>Teleostei</taxon>
        <taxon>Neoteleostei</taxon>
        <taxon>Acanthomorphata</taxon>
        <taxon>Ovalentaria</taxon>
        <taxon>Atherinomorphae</taxon>
        <taxon>Cyprinodontiformes</taxon>
        <taxon>Goodeidae</taxon>
        <taxon>Goodea</taxon>
    </lineage>
</organism>
<evidence type="ECO:0000259" key="4">
    <source>
        <dbReference type="Pfam" id="PF25036"/>
    </source>
</evidence>
<dbReference type="Pfam" id="PF25033">
    <property type="entry name" value="VPS13_M"/>
    <property type="match status" value="2"/>
</dbReference>
<evidence type="ECO:0000259" key="3">
    <source>
        <dbReference type="Pfam" id="PF25033"/>
    </source>
</evidence>
<feature type="compositionally biased region" description="Basic and acidic residues" evidence="1">
    <location>
        <begin position="32"/>
        <end position="45"/>
    </location>
</feature>
<feature type="domain" description="VPS13-like middle region" evidence="3">
    <location>
        <begin position="81"/>
        <end position="305"/>
    </location>
</feature>
<evidence type="ECO:0000256" key="2">
    <source>
        <dbReference type="SAM" id="SignalP"/>
    </source>
</evidence>
<name>A0ABV0MF23_9TELE</name>
<dbReference type="InterPro" id="IPR009543">
    <property type="entry name" value="VPS13_VAB"/>
</dbReference>
<keyword evidence="6" id="KW-1185">Reference proteome</keyword>
<feature type="signal peptide" evidence="2">
    <location>
        <begin position="1"/>
        <end position="17"/>
    </location>
</feature>
<feature type="domain" description="VPS13-like middle region" evidence="3">
    <location>
        <begin position="308"/>
        <end position="498"/>
    </location>
</feature>
<proteinExistence type="predicted"/>
<dbReference type="PANTHER" id="PTHR16166:SF125">
    <property type="entry name" value="INTERMEMBRANE LIPID TRANSFER PROTEIN VPS13C"/>
    <property type="match status" value="1"/>
</dbReference>
<sequence>MMRVLQVLVSVLTKSLCKMCPLCSAGAQSGRPESHAADRGREPGRGRWSGPLRPPTGGQPAGESEKPAGSIEGDEAVEMVKFNFNVESLELVLYHNDPKQNLRLGELALRLMKASGKILNNGSMEVNTILTSCTLDDVRSGVDRVTSRMVGLKEENGHQAMIDVTFRQDPAERELVAVLQKLYLCVSVEFLMAVADFFLQALPQNPAAATLAAPSDKLPLRRNQKICPVSAASAVKTLLRVVIVDPEVVFVANLMNADAPALMASFQGDFNLLVEEDSTQKMRANLRDLKVLACPFIQSKEKKAVTTAEQSQESKADVSNLWSTMNVYNCNFWFLGVDQATEITESYKESDGSNEGETFTAQVKVVQVTLESGLGHRTVPLLLAESSFSGKAKNWSSLLQLKADMTLEVNYFNEVHAVWEPLIERVDSGRRRWNLELEVMLNTVFYPRIKKNPVMDKSPVHGDDFLFLPEPQSAISISSKDTLNITVSKCSLNVFQKLAECHLDTVRSPTSLWINPVDVSATSEVRCYRRRCQNLQSIGTAEPEKEFHVDLDAYRCQLFVRPAGALDGLYGSSSSCVAWKEQVHCSSEVQSVLQCPASDSNLLPLMVSTLAVPDDLQYITSHGEEDWDPAYVIHLHPVAALSNLLPYTVSYIMEVLQNAKYYVYTTIKALVLSCIHHPSTR</sequence>
<feature type="chain" id="PRO_5046907334" evidence="2">
    <location>
        <begin position="18"/>
        <end position="681"/>
    </location>
</feature>
<reference evidence="5 6" key="1">
    <citation type="submission" date="2021-06" db="EMBL/GenBank/DDBJ databases">
        <authorList>
            <person name="Palmer J.M."/>
        </authorList>
    </citation>
    <scope>NUCLEOTIDE SEQUENCE [LARGE SCALE GENOMIC DNA]</scope>
    <source>
        <strain evidence="5 6">GA_2019</strain>
        <tissue evidence="5">Muscle</tissue>
    </source>
</reference>
<dbReference type="PANTHER" id="PTHR16166">
    <property type="entry name" value="VACUOLAR PROTEIN SORTING-ASSOCIATED PROTEIN VPS13"/>
    <property type="match status" value="1"/>
</dbReference>
<keyword evidence="2" id="KW-0732">Signal</keyword>
<gene>
    <name evidence="5" type="ORF">GOODEAATRI_003489</name>
</gene>
<dbReference type="EMBL" id="JAHRIO010000135">
    <property type="protein sequence ID" value="MEQ2157612.1"/>
    <property type="molecule type" value="Genomic_DNA"/>
</dbReference>
<protein>
    <submittedName>
        <fullName evidence="5">Uncharacterized protein</fullName>
    </submittedName>
</protein>
<dbReference type="Proteomes" id="UP001476798">
    <property type="component" value="Unassembled WGS sequence"/>
</dbReference>
<dbReference type="Pfam" id="PF25036">
    <property type="entry name" value="VPS13_VAB"/>
    <property type="match status" value="1"/>
</dbReference>
<dbReference type="InterPro" id="IPR026847">
    <property type="entry name" value="VPS13"/>
</dbReference>